<evidence type="ECO:0000313" key="2">
    <source>
        <dbReference type="Proteomes" id="UP000268014"/>
    </source>
</evidence>
<keyword evidence="2" id="KW-1185">Reference proteome</keyword>
<dbReference type="WBParaSite" id="HPLM_0001258101-mRNA-1">
    <property type="protein sequence ID" value="HPLM_0001258101-mRNA-1"/>
    <property type="gene ID" value="HPLM_0001258101"/>
</dbReference>
<reference evidence="3" key="1">
    <citation type="submission" date="2017-02" db="UniProtKB">
        <authorList>
            <consortium name="WormBaseParasite"/>
        </authorList>
    </citation>
    <scope>IDENTIFICATION</scope>
</reference>
<dbReference type="AlphaFoldDB" id="A0A0N4WMW6"/>
<sequence>MLILPLSCRLHSVFRTHTGSTFGILVSYTHALDIRHNISGLDEIRMDGKRTAYRLPPPGIFHQCTHLQFERGPMLECHNHLDTQFHRIFHSMRENRCPISMFYFYLLTERKYDRTWLPQQRQPSMSL</sequence>
<proteinExistence type="predicted"/>
<accession>A0A0N4WMW6</accession>
<evidence type="ECO:0000313" key="3">
    <source>
        <dbReference type="WBParaSite" id="HPLM_0001258101-mRNA-1"/>
    </source>
</evidence>
<protein>
    <submittedName>
        <fullName evidence="3">Secreted protein</fullName>
    </submittedName>
</protein>
<gene>
    <name evidence="1" type="ORF">HPLM_LOCUS12573</name>
</gene>
<organism evidence="3">
    <name type="scientific">Haemonchus placei</name>
    <name type="common">Barber's pole worm</name>
    <dbReference type="NCBI Taxonomy" id="6290"/>
    <lineage>
        <taxon>Eukaryota</taxon>
        <taxon>Metazoa</taxon>
        <taxon>Ecdysozoa</taxon>
        <taxon>Nematoda</taxon>
        <taxon>Chromadorea</taxon>
        <taxon>Rhabditida</taxon>
        <taxon>Rhabditina</taxon>
        <taxon>Rhabditomorpha</taxon>
        <taxon>Strongyloidea</taxon>
        <taxon>Trichostrongylidae</taxon>
        <taxon>Haemonchus</taxon>
    </lineage>
</organism>
<reference evidence="1 2" key="2">
    <citation type="submission" date="2018-11" db="EMBL/GenBank/DDBJ databases">
        <authorList>
            <consortium name="Pathogen Informatics"/>
        </authorList>
    </citation>
    <scope>NUCLEOTIDE SEQUENCE [LARGE SCALE GENOMIC DNA]</scope>
    <source>
        <strain evidence="1 2">MHpl1</strain>
    </source>
</reference>
<dbReference type="Proteomes" id="UP000268014">
    <property type="component" value="Unassembled WGS sequence"/>
</dbReference>
<evidence type="ECO:0000313" key="1">
    <source>
        <dbReference type="EMBL" id="VDO46059.1"/>
    </source>
</evidence>
<name>A0A0N4WMW6_HAEPC</name>
<dbReference type="EMBL" id="UZAF01017906">
    <property type="protein sequence ID" value="VDO46059.1"/>
    <property type="molecule type" value="Genomic_DNA"/>
</dbReference>